<protein>
    <submittedName>
        <fullName evidence="3">Serine/threonine-protein kinase 19</fullName>
        <ecNumber evidence="3">2.7.11.1</ecNumber>
    </submittedName>
</protein>
<accession>A0A9W8DW96</accession>
<evidence type="ECO:0000313" key="4">
    <source>
        <dbReference type="Proteomes" id="UP001150569"/>
    </source>
</evidence>
<proteinExistence type="inferred from homology"/>
<feature type="region of interest" description="Disordered" evidence="2">
    <location>
        <begin position="1"/>
        <end position="25"/>
    </location>
</feature>
<evidence type="ECO:0000256" key="1">
    <source>
        <dbReference type="ARBA" id="ARBA00093458"/>
    </source>
</evidence>
<reference evidence="3" key="1">
    <citation type="submission" date="2022-07" db="EMBL/GenBank/DDBJ databases">
        <title>Phylogenomic reconstructions and comparative analyses of Kickxellomycotina fungi.</title>
        <authorList>
            <person name="Reynolds N.K."/>
            <person name="Stajich J.E."/>
            <person name="Barry K."/>
            <person name="Grigoriev I.V."/>
            <person name="Crous P."/>
            <person name="Smith M.E."/>
        </authorList>
    </citation>
    <scope>NUCLEOTIDE SEQUENCE</scope>
    <source>
        <strain evidence="3">RSA 861</strain>
    </source>
</reference>
<evidence type="ECO:0000256" key="2">
    <source>
        <dbReference type="SAM" id="MobiDB-lite"/>
    </source>
</evidence>
<evidence type="ECO:0000313" key="3">
    <source>
        <dbReference type="EMBL" id="KAJ1920867.1"/>
    </source>
</evidence>
<keyword evidence="3" id="KW-0808">Transferase</keyword>
<gene>
    <name evidence="3" type="primary">STK19</name>
    <name evidence="3" type="ORF">IWQ60_006907</name>
</gene>
<comment type="caution">
    <text evidence="3">The sequence shown here is derived from an EMBL/GenBank/DDBJ whole genome shotgun (WGS) entry which is preliminary data.</text>
</comment>
<keyword evidence="4" id="KW-1185">Reference proteome</keyword>
<dbReference type="Proteomes" id="UP001150569">
    <property type="component" value="Unassembled WGS sequence"/>
</dbReference>
<dbReference type="PANTHER" id="PTHR15243">
    <property type="entry name" value="SERINE/THREONINE-PROTEIN KINASE 19"/>
    <property type="match status" value="1"/>
</dbReference>
<name>A0A9W8DW96_9FUNG</name>
<organism evidence="3 4">
    <name type="scientific">Tieghemiomyces parasiticus</name>
    <dbReference type="NCBI Taxonomy" id="78921"/>
    <lineage>
        <taxon>Eukaryota</taxon>
        <taxon>Fungi</taxon>
        <taxon>Fungi incertae sedis</taxon>
        <taxon>Zoopagomycota</taxon>
        <taxon>Kickxellomycotina</taxon>
        <taxon>Dimargaritomycetes</taxon>
        <taxon>Dimargaritales</taxon>
        <taxon>Dimargaritaceae</taxon>
        <taxon>Tieghemiomyces</taxon>
    </lineage>
</organism>
<dbReference type="GO" id="GO:0046579">
    <property type="term" value="P:positive regulation of Ras protein signal transduction"/>
    <property type="evidence" value="ECO:0007669"/>
    <property type="project" value="TreeGrafter"/>
</dbReference>
<dbReference type="AlphaFoldDB" id="A0A9W8DW96"/>
<dbReference type="Pfam" id="PF10494">
    <property type="entry name" value="Stk19"/>
    <property type="match status" value="1"/>
</dbReference>
<dbReference type="OrthoDB" id="10261701at2759"/>
<comment type="similarity">
    <text evidence="1">Belongs to the STK19 family.</text>
</comment>
<dbReference type="GO" id="GO:0004674">
    <property type="term" value="F:protein serine/threonine kinase activity"/>
    <property type="evidence" value="ECO:0007669"/>
    <property type="project" value="UniProtKB-EC"/>
</dbReference>
<keyword evidence="3" id="KW-0418">Kinase</keyword>
<dbReference type="InterPro" id="IPR018865">
    <property type="entry name" value="STK19-like"/>
</dbReference>
<dbReference type="EC" id="2.7.11.1" evidence="3"/>
<dbReference type="EMBL" id="JANBPT010000433">
    <property type="protein sequence ID" value="KAJ1920867.1"/>
    <property type="molecule type" value="Genomic_DNA"/>
</dbReference>
<sequence length="283" mass="31500">MSISPAKLRRHSPYPSPIRAPGRPKVDVPAAIEDLLRLLPCETYPSGAMAPVRHWPPAETHLTGTDPRFPFLIRQRGQVRSLRVPPVVLLHQLYDLGDDLTHIDRAVDDLCTRGLLTKLRLGRTEAHQLALIKTRDYHLLLARARERCPEARDVLLRYAEFRRNHPTVGVVMTRSDLSERGGFSPADVEHLVGAGVALDIDADTIQWTILEGGDYLHQIHRGRRDLLGWVRAAAGGEVAESFILAKSARDLTFGRRYYIHDLVGSGALQRASAPGGALLRLPK</sequence>
<dbReference type="PANTHER" id="PTHR15243:SF0">
    <property type="entry name" value="SERINE_THREONINE-PROTEIN KINASE 19"/>
    <property type="match status" value="1"/>
</dbReference>